<comment type="caution">
    <text evidence="1">The sequence shown here is derived from an EMBL/GenBank/DDBJ whole genome shotgun (WGS) entry which is preliminary data.</text>
</comment>
<accession>A0A4S4G1J2</accession>
<organism evidence="1 2">
    <name type="scientific">Adlercreutzia caecimuris</name>
    <dbReference type="NCBI Taxonomy" id="671266"/>
    <lineage>
        <taxon>Bacteria</taxon>
        <taxon>Bacillati</taxon>
        <taxon>Actinomycetota</taxon>
        <taxon>Coriobacteriia</taxon>
        <taxon>Eggerthellales</taxon>
        <taxon>Eggerthellaceae</taxon>
        <taxon>Adlercreutzia</taxon>
    </lineage>
</organism>
<dbReference type="InterPro" id="IPR010428">
    <property type="entry name" value="Zincin_1"/>
</dbReference>
<dbReference type="Proteomes" id="UP000308978">
    <property type="component" value="Unassembled WGS sequence"/>
</dbReference>
<dbReference type="AlphaFoldDB" id="A0A4S4G1J2"/>
<dbReference type="Gene3D" id="3.30.2010.20">
    <property type="match status" value="1"/>
</dbReference>
<dbReference type="Pfam" id="PF06262">
    <property type="entry name" value="Zincin_1"/>
    <property type="match status" value="1"/>
</dbReference>
<gene>
    <name evidence="1" type="ORF">E5986_07360</name>
</gene>
<evidence type="ECO:0000313" key="1">
    <source>
        <dbReference type="EMBL" id="THG37053.1"/>
    </source>
</evidence>
<name>A0A4S4G1J2_9ACTN</name>
<dbReference type="EMBL" id="SSTJ01000008">
    <property type="protein sequence ID" value="THG37053.1"/>
    <property type="molecule type" value="Genomic_DNA"/>
</dbReference>
<reference evidence="1 2" key="1">
    <citation type="submission" date="2019-04" db="EMBL/GenBank/DDBJ databases">
        <title>Microbes associate with the intestines of laboratory mice.</title>
        <authorList>
            <person name="Navarre W."/>
            <person name="Wong E."/>
            <person name="Huang K.C."/>
            <person name="Tropini C."/>
            <person name="Ng K."/>
            <person name="Yu B."/>
        </authorList>
    </citation>
    <scope>NUCLEOTIDE SEQUENCE [LARGE SCALE GENOMIC DNA]</scope>
    <source>
        <strain evidence="1 2">NM80_B27</strain>
    </source>
</reference>
<dbReference type="CDD" id="cd12952">
    <property type="entry name" value="MMP_ACEL2062"/>
    <property type="match status" value="1"/>
</dbReference>
<dbReference type="SUPFAM" id="SSF55486">
    <property type="entry name" value="Metalloproteases ('zincins'), catalytic domain"/>
    <property type="match status" value="1"/>
</dbReference>
<dbReference type="RefSeq" id="WP_136434667.1">
    <property type="nucleotide sequence ID" value="NZ_CAPIAG010000007.1"/>
</dbReference>
<evidence type="ECO:0000313" key="2">
    <source>
        <dbReference type="Proteomes" id="UP000308978"/>
    </source>
</evidence>
<protein>
    <submittedName>
        <fullName evidence="1">Metallopeptidase family protein</fullName>
    </submittedName>
</protein>
<sequence>MHRMTDEEFEAALAEALDAMPEQFLDALENVAVVWEDEPNAYHLGWDGAHEDSGVPAGDGEGDELPDDLLGLFDGLSIVERANGYDDDIPDVITVFKGPHERCFSSREEIVEEIGKTVVHELGHYFGLNEDQLAAMGYE</sequence>
<dbReference type="InterPro" id="IPR038555">
    <property type="entry name" value="Zincin_1_sf"/>
</dbReference>
<proteinExistence type="predicted"/>